<dbReference type="SUPFAM" id="SSF49899">
    <property type="entry name" value="Concanavalin A-like lectins/glucanases"/>
    <property type="match status" value="1"/>
</dbReference>
<gene>
    <name evidence="3" type="primary">LOC115216809</name>
</gene>
<dbReference type="Pfam" id="PF02210">
    <property type="entry name" value="Laminin_G_2"/>
    <property type="match status" value="1"/>
</dbReference>
<accession>A0A6P7SVF0</accession>
<name>A0A6P7SVF0_9MOLL</name>
<organism evidence="2 3">
    <name type="scientific">Octopus sinensis</name>
    <name type="common">East Asian common octopus</name>
    <dbReference type="NCBI Taxonomy" id="2607531"/>
    <lineage>
        <taxon>Eukaryota</taxon>
        <taxon>Metazoa</taxon>
        <taxon>Spiralia</taxon>
        <taxon>Lophotrochozoa</taxon>
        <taxon>Mollusca</taxon>
        <taxon>Cephalopoda</taxon>
        <taxon>Coleoidea</taxon>
        <taxon>Octopodiformes</taxon>
        <taxon>Octopoda</taxon>
        <taxon>Incirrata</taxon>
        <taxon>Octopodidae</taxon>
        <taxon>Octopus</taxon>
    </lineage>
</organism>
<dbReference type="GO" id="GO:0016020">
    <property type="term" value="C:membrane"/>
    <property type="evidence" value="ECO:0007669"/>
    <property type="project" value="UniProtKB-SubCell"/>
</dbReference>
<dbReference type="PROSITE" id="PS50025">
    <property type="entry name" value="LAM_G_DOMAIN"/>
    <property type="match status" value="1"/>
</dbReference>
<keyword evidence="2" id="KW-1185">Reference proteome</keyword>
<evidence type="ECO:0000313" key="2">
    <source>
        <dbReference type="Proteomes" id="UP000515154"/>
    </source>
</evidence>
<dbReference type="RefSeq" id="XP_029642250.1">
    <property type="nucleotide sequence ID" value="XM_029786390.2"/>
</dbReference>
<protein>
    <submittedName>
        <fullName evidence="3">Uncharacterized protein LOC115216809</fullName>
    </submittedName>
</protein>
<dbReference type="SMART" id="SM00282">
    <property type="entry name" value="LamG"/>
    <property type="match status" value="1"/>
</dbReference>
<dbReference type="InterPro" id="IPR013320">
    <property type="entry name" value="ConA-like_dom_sf"/>
</dbReference>
<dbReference type="CDD" id="cd00110">
    <property type="entry name" value="LamG"/>
    <property type="match status" value="1"/>
</dbReference>
<dbReference type="InterPro" id="IPR001791">
    <property type="entry name" value="Laminin_G"/>
</dbReference>
<evidence type="ECO:0000256" key="1">
    <source>
        <dbReference type="PROSITE-ProRule" id="PRU00122"/>
    </source>
</evidence>
<dbReference type="KEGG" id="osn:115216809"/>
<dbReference type="Proteomes" id="UP000515154">
    <property type="component" value="Linkage group LG10"/>
</dbReference>
<dbReference type="AlphaFoldDB" id="A0A6P7SVF0"/>
<dbReference type="PANTHER" id="PTHR15036">
    <property type="entry name" value="PIKACHURIN-LIKE PROTEIN"/>
    <property type="match status" value="1"/>
</dbReference>
<proteinExistence type="predicted"/>
<dbReference type="InterPro" id="IPR050372">
    <property type="entry name" value="Neurexin-related_CASP"/>
</dbReference>
<dbReference type="Gene3D" id="2.60.120.200">
    <property type="match status" value="1"/>
</dbReference>
<dbReference type="PANTHER" id="PTHR15036:SF85">
    <property type="entry name" value="SP2353, ISOFORM A"/>
    <property type="match status" value="1"/>
</dbReference>
<reference evidence="3" key="1">
    <citation type="submission" date="2025-08" db="UniProtKB">
        <authorList>
            <consortium name="RefSeq"/>
        </authorList>
    </citation>
    <scope>IDENTIFICATION</scope>
</reference>
<comment type="caution">
    <text evidence="1">Lacks conserved residue(s) required for the propagation of feature annotation.</text>
</comment>
<sequence length="221" mass="25396">MNSRIYFGQSNNIKCCLHSLCLLFTSIIAVTHARGCRSNIDAFGWSGVKIEPVAGSLFEIDFKNEFYEQGTIEFEFRTSSKDALLLYMNRRNDKSEIMAIQILRGYLVYTIRCSQSHATLTIPKIHVNDEKWHKIRYSRQNVEAKFELDGKEYHSEYQLSCGGFTSMVFGSVGKADWGRKVITSLEVVYRTMQQFNGCIRNLKVSTENEISPYYVKVTSCV</sequence>
<evidence type="ECO:0000313" key="3">
    <source>
        <dbReference type="RefSeq" id="XP_029642250.1"/>
    </source>
</evidence>